<name>A0A428MLN2_9BACT</name>
<sequence>MLERISPLTELRHALAAHTTPAEVATAATLKVNSNASRNTYIHFNQQELLQQAQSLAHTYANAARPPLYGVPVSLKDCFDLADTITTFGSRFYADHNLPATHDSAMAHRLRASGCLITGKTHLHPLAYGITGQNPDYGDCLQPRDSSLLTGGSSSGAAASVQEGSALAAIGTDTGGSIRVPAALCGLTGYRASHALASTTGQWPNAWTGAAHLAPSFDTVGFLLRDPRDAAAIANALFSVPFATAPSAPRIGCVPLSFLTDCESDVLAAFDAWRRQLTRAGASLAEFDTTSWNHSIEIFAPIQAHEAAAQHRGHYDQFEPIIAQRLHWGASLSDSDLAPLRQRLADFRSRMASAFDKFDFLMLPCAPVSRLVANQDQSSARQTILRYTIPFSLAGLPVVTLPAEIIGAAFGAGIQLAASPGNDGALLAYAATLAQALVDHPPSHA</sequence>
<dbReference type="OrthoDB" id="112488at2"/>
<organism evidence="2 3">
    <name type="scientific">Edaphobacter aggregans</name>
    <dbReference type="NCBI Taxonomy" id="570835"/>
    <lineage>
        <taxon>Bacteria</taxon>
        <taxon>Pseudomonadati</taxon>
        <taxon>Acidobacteriota</taxon>
        <taxon>Terriglobia</taxon>
        <taxon>Terriglobales</taxon>
        <taxon>Acidobacteriaceae</taxon>
        <taxon>Edaphobacter</taxon>
    </lineage>
</organism>
<keyword evidence="3" id="KW-1185">Reference proteome</keyword>
<dbReference type="GO" id="GO:0016740">
    <property type="term" value="F:transferase activity"/>
    <property type="evidence" value="ECO:0007669"/>
    <property type="project" value="UniProtKB-KW"/>
</dbReference>
<evidence type="ECO:0000313" key="3">
    <source>
        <dbReference type="Proteomes" id="UP000269669"/>
    </source>
</evidence>
<feature type="domain" description="Amidase" evidence="1">
    <location>
        <begin position="35"/>
        <end position="427"/>
    </location>
</feature>
<dbReference type="SUPFAM" id="SSF75304">
    <property type="entry name" value="Amidase signature (AS) enzymes"/>
    <property type="match status" value="1"/>
</dbReference>
<comment type="caution">
    <text evidence="2">The sequence shown here is derived from an EMBL/GenBank/DDBJ whole genome shotgun (WGS) entry which is preliminary data.</text>
</comment>
<dbReference type="InterPro" id="IPR023631">
    <property type="entry name" value="Amidase_dom"/>
</dbReference>
<dbReference type="AlphaFoldDB" id="A0A428MLN2"/>
<dbReference type="InterPro" id="IPR000120">
    <property type="entry name" value="Amidase"/>
</dbReference>
<accession>A0A428MLN2</accession>
<reference evidence="2 3" key="1">
    <citation type="submission" date="2018-12" db="EMBL/GenBank/DDBJ databases">
        <title>Sequencing of bacterial isolates from soil warming experiment in Harvard Forest, Massachusetts, USA.</title>
        <authorList>
            <person name="Deangelis K."/>
        </authorList>
    </citation>
    <scope>NUCLEOTIDE SEQUENCE [LARGE SCALE GENOMIC DNA]</scope>
    <source>
        <strain evidence="2 3">EB153</strain>
    </source>
</reference>
<protein>
    <submittedName>
        <fullName evidence="2">Aspartyl-tRNA(Asn)/glutamyl-tRNA(Gln) amidotransferase subunit A</fullName>
    </submittedName>
</protein>
<dbReference type="InterPro" id="IPR036928">
    <property type="entry name" value="AS_sf"/>
</dbReference>
<dbReference type="RefSeq" id="WP_125486217.1">
    <property type="nucleotide sequence ID" value="NZ_RSDW01000001.1"/>
</dbReference>
<evidence type="ECO:0000259" key="1">
    <source>
        <dbReference type="Pfam" id="PF01425"/>
    </source>
</evidence>
<evidence type="ECO:0000313" key="2">
    <source>
        <dbReference type="EMBL" id="RSL17776.1"/>
    </source>
</evidence>
<gene>
    <name evidence="2" type="ORF">EDE15_3325</name>
</gene>
<proteinExistence type="predicted"/>
<keyword evidence="2" id="KW-0808">Transferase</keyword>
<dbReference type="Gene3D" id="3.90.1300.10">
    <property type="entry name" value="Amidase signature (AS) domain"/>
    <property type="match status" value="1"/>
</dbReference>
<dbReference type="Pfam" id="PF01425">
    <property type="entry name" value="Amidase"/>
    <property type="match status" value="1"/>
</dbReference>
<dbReference type="EMBL" id="RSDW01000001">
    <property type="protein sequence ID" value="RSL17776.1"/>
    <property type="molecule type" value="Genomic_DNA"/>
</dbReference>
<dbReference type="Proteomes" id="UP000269669">
    <property type="component" value="Unassembled WGS sequence"/>
</dbReference>
<dbReference type="PANTHER" id="PTHR11895">
    <property type="entry name" value="TRANSAMIDASE"/>
    <property type="match status" value="1"/>
</dbReference>
<dbReference type="PANTHER" id="PTHR11895:SF176">
    <property type="entry name" value="AMIDASE AMID-RELATED"/>
    <property type="match status" value="1"/>
</dbReference>